<accession>A0A6N6VTI4</accession>
<dbReference type="OrthoDB" id="1551443at2"/>
<dbReference type="AlphaFoldDB" id="A0A6N6VTI4"/>
<dbReference type="Proteomes" id="UP000437748">
    <property type="component" value="Unassembled WGS sequence"/>
</dbReference>
<organism evidence="1 2">
    <name type="scientific">Silvanigrella paludirubra</name>
    <dbReference type="NCBI Taxonomy" id="2499159"/>
    <lineage>
        <taxon>Bacteria</taxon>
        <taxon>Pseudomonadati</taxon>
        <taxon>Bdellovibrionota</taxon>
        <taxon>Oligoflexia</taxon>
        <taxon>Silvanigrellales</taxon>
        <taxon>Silvanigrellaceae</taxon>
        <taxon>Silvanigrella</taxon>
    </lineage>
</organism>
<comment type="caution">
    <text evidence="1">The sequence shown here is derived from an EMBL/GenBank/DDBJ whole genome shotgun (WGS) entry which is preliminary data.</text>
</comment>
<evidence type="ECO:0000313" key="1">
    <source>
        <dbReference type="EMBL" id="KAB8039178.1"/>
    </source>
</evidence>
<evidence type="ECO:0000313" key="2">
    <source>
        <dbReference type="Proteomes" id="UP000437748"/>
    </source>
</evidence>
<dbReference type="EMBL" id="WFLM01000003">
    <property type="protein sequence ID" value="KAB8039178.1"/>
    <property type="molecule type" value="Genomic_DNA"/>
</dbReference>
<protein>
    <submittedName>
        <fullName evidence="1">Uncharacterized protein</fullName>
    </submittedName>
</protein>
<reference evidence="1 2" key="1">
    <citation type="submission" date="2019-10" db="EMBL/GenBank/DDBJ databases">
        <title>New species of Slilvanegrellaceae.</title>
        <authorList>
            <person name="Pitt A."/>
            <person name="Hahn M.W."/>
        </authorList>
    </citation>
    <scope>NUCLEOTIDE SEQUENCE [LARGE SCALE GENOMIC DNA]</scope>
    <source>
        <strain evidence="1 2">SP-Ram-0.45-NSY-1</strain>
    </source>
</reference>
<proteinExistence type="predicted"/>
<dbReference type="RefSeq" id="WP_153420577.1">
    <property type="nucleotide sequence ID" value="NZ_WFLM01000003.1"/>
</dbReference>
<keyword evidence="2" id="KW-1185">Reference proteome</keyword>
<sequence>MASKRSYRLRGPISVKVNPSRKSTLNECFFNVEDHVKRNGGSQIYGWRIRKCKLMNFVEAEFHSVWCNHNNKLIDITHNIDESSSIIFVSDSELIYDGTVKRNIRRALEKNLALADYILFSELEDKISIKQLGNVTRSSKRAVFFSQEFLKYKGLLTNALINFKLNDYGECCPGNIYKNCHHFINKKIIKEFSDLEGITLESYEEIFSVL</sequence>
<gene>
    <name evidence="1" type="ORF">GCL60_09995</name>
</gene>
<name>A0A6N6VTI4_9BACT</name>